<evidence type="ECO:0000256" key="7">
    <source>
        <dbReference type="ARBA" id="ARBA00022741"/>
    </source>
</evidence>
<dbReference type="GO" id="GO:0004674">
    <property type="term" value="F:protein serine/threonine kinase activity"/>
    <property type="evidence" value="ECO:0007669"/>
    <property type="project" value="UniProtKB-KW"/>
</dbReference>
<dbReference type="InterPro" id="IPR001478">
    <property type="entry name" value="PDZ"/>
</dbReference>
<dbReference type="InterPro" id="IPR036034">
    <property type="entry name" value="PDZ_sf"/>
</dbReference>
<comment type="cofactor">
    <cofactor evidence="1">
        <name>Mg(2+)</name>
        <dbReference type="ChEBI" id="CHEBI:18420"/>
    </cofactor>
</comment>
<keyword evidence="17" id="KW-1185">Reference proteome</keyword>
<dbReference type="InterPro" id="IPR000719">
    <property type="entry name" value="Prot_kinase_dom"/>
</dbReference>
<evidence type="ECO:0000256" key="1">
    <source>
        <dbReference type="ARBA" id="ARBA00001946"/>
    </source>
</evidence>
<evidence type="ECO:0000256" key="4">
    <source>
        <dbReference type="ARBA" id="ARBA00022679"/>
    </source>
</evidence>
<evidence type="ECO:0000256" key="5">
    <source>
        <dbReference type="ARBA" id="ARBA00022723"/>
    </source>
</evidence>
<evidence type="ECO:0000256" key="14">
    <source>
        <dbReference type="PROSITE-ProRule" id="PRU10141"/>
    </source>
</evidence>
<dbReference type="Gene3D" id="1.10.510.10">
    <property type="entry name" value="Transferase(Phosphotransferase) domain 1"/>
    <property type="match status" value="1"/>
</dbReference>
<dbReference type="InterPro" id="IPR011009">
    <property type="entry name" value="Kinase-like_dom_sf"/>
</dbReference>
<accession>A0ABD3MLQ9</accession>
<protein>
    <recommendedName>
        <fullName evidence="2">non-specific serine/threonine protein kinase</fullName>
        <ecNumber evidence="2">2.7.11.1</ecNumber>
    </recommendedName>
</protein>
<evidence type="ECO:0000313" key="16">
    <source>
        <dbReference type="EMBL" id="KAL3765001.1"/>
    </source>
</evidence>
<dbReference type="SMART" id="SM00220">
    <property type="entry name" value="S_TKc"/>
    <property type="match status" value="1"/>
</dbReference>
<keyword evidence="4" id="KW-0808">Transferase</keyword>
<keyword evidence="10 14" id="KW-0067">ATP-binding</keyword>
<comment type="caution">
    <text evidence="16">The sequence shown here is derived from an EMBL/GenBank/DDBJ whole genome shotgun (WGS) entry which is preliminary data.</text>
</comment>
<dbReference type="GO" id="GO:0005524">
    <property type="term" value="F:ATP binding"/>
    <property type="evidence" value="ECO:0007669"/>
    <property type="project" value="UniProtKB-UniRule"/>
</dbReference>
<keyword evidence="9" id="KW-0106">Calcium</keyword>
<evidence type="ECO:0000256" key="13">
    <source>
        <dbReference type="ARBA" id="ARBA00048679"/>
    </source>
</evidence>
<dbReference type="PROSITE" id="PS00107">
    <property type="entry name" value="PROTEIN_KINASE_ATP"/>
    <property type="match status" value="1"/>
</dbReference>
<comment type="similarity">
    <text evidence="11">Belongs to the protein kinase superfamily. Ser/Thr protein kinase family. CDPK subfamily.</text>
</comment>
<evidence type="ECO:0000256" key="9">
    <source>
        <dbReference type="ARBA" id="ARBA00022837"/>
    </source>
</evidence>
<evidence type="ECO:0000313" key="17">
    <source>
        <dbReference type="Proteomes" id="UP001530400"/>
    </source>
</evidence>
<dbReference type="PROSITE" id="PS50011">
    <property type="entry name" value="PROTEIN_KINASE_DOM"/>
    <property type="match status" value="1"/>
</dbReference>
<dbReference type="Pfam" id="PF00069">
    <property type="entry name" value="Pkinase"/>
    <property type="match status" value="1"/>
</dbReference>
<reference evidence="16 17" key="1">
    <citation type="submission" date="2024-10" db="EMBL/GenBank/DDBJ databases">
        <title>Updated reference genomes for cyclostephanoid diatoms.</title>
        <authorList>
            <person name="Roberts W.R."/>
            <person name="Alverson A.J."/>
        </authorList>
    </citation>
    <scope>NUCLEOTIDE SEQUENCE [LARGE SCALE GENOMIC DNA]</scope>
    <source>
        <strain evidence="16 17">AJA010-31</strain>
    </source>
</reference>
<evidence type="ECO:0000256" key="8">
    <source>
        <dbReference type="ARBA" id="ARBA00022777"/>
    </source>
</evidence>
<dbReference type="GO" id="GO:0046872">
    <property type="term" value="F:metal ion binding"/>
    <property type="evidence" value="ECO:0007669"/>
    <property type="project" value="UniProtKB-KW"/>
</dbReference>
<name>A0ABD3MLQ9_9STRA</name>
<dbReference type="Pfam" id="PF13180">
    <property type="entry name" value="PDZ_2"/>
    <property type="match status" value="1"/>
</dbReference>
<dbReference type="SUPFAM" id="SSF56112">
    <property type="entry name" value="Protein kinase-like (PK-like)"/>
    <property type="match status" value="1"/>
</dbReference>
<dbReference type="Gene3D" id="2.30.42.10">
    <property type="match status" value="1"/>
</dbReference>
<feature type="domain" description="Protein kinase" evidence="15">
    <location>
        <begin position="209"/>
        <end position="330"/>
    </location>
</feature>
<evidence type="ECO:0000256" key="3">
    <source>
        <dbReference type="ARBA" id="ARBA00022527"/>
    </source>
</evidence>
<dbReference type="EC" id="2.7.11.1" evidence="2"/>
<dbReference type="InterPro" id="IPR017441">
    <property type="entry name" value="Protein_kinase_ATP_BS"/>
</dbReference>
<evidence type="ECO:0000256" key="10">
    <source>
        <dbReference type="ARBA" id="ARBA00022840"/>
    </source>
</evidence>
<keyword evidence="7 14" id="KW-0547">Nucleotide-binding</keyword>
<evidence type="ECO:0000259" key="15">
    <source>
        <dbReference type="PROSITE" id="PS50011"/>
    </source>
</evidence>
<gene>
    <name evidence="16" type="ORF">ACHAWO_001963</name>
</gene>
<keyword evidence="8" id="KW-0418">Kinase</keyword>
<comment type="catalytic activity">
    <reaction evidence="13">
        <text>L-seryl-[protein] + ATP = O-phospho-L-seryl-[protein] + ADP + H(+)</text>
        <dbReference type="Rhea" id="RHEA:17989"/>
        <dbReference type="Rhea" id="RHEA-COMP:9863"/>
        <dbReference type="Rhea" id="RHEA-COMP:11604"/>
        <dbReference type="ChEBI" id="CHEBI:15378"/>
        <dbReference type="ChEBI" id="CHEBI:29999"/>
        <dbReference type="ChEBI" id="CHEBI:30616"/>
        <dbReference type="ChEBI" id="CHEBI:83421"/>
        <dbReference type="ChEBI" id="CHEBI:456216"/>
        <dbReference type="EC" id="2.7.11.1"/>
    </reaction>
</comment>
<keyword evidence="3" id="KW-0723">Serine/threonine-protein kinase</keyword>
<dbReference type="Proteomes" id="UP001530400">
    <property type="component" value="Unassembled WGS sequence"/>
</dbReference>
<evidence type="ECO:0000256" key="2">
    <source>
        <dbReference type="ARBA" id="ARBA00012513"/>
    </source>
</evidence>
<keyword evidence="6" id="KW-0677">Repeat</keyword>
<proteinExistence type="inferred from homology"/>
<evidence type="ECO:0000256" key="12">
    <source>
        <dbReference type="ARBA" id="ARBA00047899"/>
    </source>
</evidence>
<dbReference type="SUPFAM" id="SSF50156">
    <property type="entry name" value="PDZ domain-like"/>
    <property type="match status" value="1"/>
</dbReference>
<evidence type="ECO:0000256" key="11">
    <source>
        <dbReference type="ARBA" id="ARBA00024334"/>
    </source>
</evidence>
<feature type="binding site" evidence="14">
    <location>
        <position position="238"/>
    </location>
    <ligand>
        <name>ATP</name>
        <dbReference type="ChEBI" id="CHEBI:30616"/>
    </ligand>
</feature>
<evidence type="ECO:0000256" key="6">
    <source>
        <dbReference type="ARBA" id="ARBA00022737"/>
    </source>
</evidence>
<keyword evidence="5" id="KW-0479">Metal-binding</keyword>
<dbReference type="FunFam" id="3.30.200.20:FF:000315">
    <property type="entry name" value="Calcium-dependent protein kinase 3"/>
    <property type="match status" value="1"/>
</dbReference>
<dbReference type="EMBL" id="JALLPJ020001409">
    <property type="protein sequence ID" value="KAL3765001.1"/>
    <property type="molecule type" value="Genomic_DNA"/>
</dbReference>
<organism evidence="16 17">
    <name type="scientific">Cyclotella atomus</name>
    <dbReference type="NCBI Taxonomy" id="382360"/>
    <lineage>
        <taxon>Eukaryota</taxon>
        <taxon>Sar</taxon>
        <taxon>Stramenopiles</taxon>
        <taxon>Ochrophyta</taxon>
        <taxon>Bacillariophyta</taxon>
        <taxon>Coscinodiscophyceae</taxon>
        <taxon>Thalassiosirophycidae</taxon>
        <taxon>Stephanodiscales</taxon>
        <taxon>Stephanodiscaceae</taxon>
        <taxon>Cyclotella</taxon>
    </lineage>
</organism>
<sequence length="330" mass="36125">MSINHLSGSSAQHNMRFPLPQLSTITMQVLPEDSSLGLRLCLILIVEGHRVKNTEKCVELLNSVRATKSSIEVVVAEGALPPGAKYVMIKADARKQTTLGDGSVQGLFLVERGDGGLRVVDISENGIFARAKIYKRDTILSINGHAVDTVQDCKNALTMSSSRIVTVVTFNVFRKAKSSFMAAPTSTAEVCMKTKGNLVRSQKSIEHMYEIGAELGSGAFGTVHMAKARDTGKAYAVKIINRAALTTNLEYALKQEISILNELDHPDILRLVSTFSTPESHYLVTELLEGGELFDRICEKTKYSESEARDVSRNLLEAVAILPFEEYLSS</sequence>
<comment type="catalytic activity">
    <reaction evidence="12">
        <text>L-threonyl-[protein] + ATP = O-phospho-L-threonyl-[protein] + ADP + H(+)</text>
        <dbReference type="Rhea" id="RHEA:46608"/>
        <dbReference type="Rhea" id="RHEA-COMP:11060"/>
        <dbReference type="Rhea" id="RHEA-COMP:11605"/>
        <dbReference type="ChEBI" id="CHEBI:15378"/>
        <dbReference type="ChEBI" id="CHEBI:30013"/>
        <dbReference type="ChEBI" id="CHEBI:30616"/>
        <dbReference type="ChEBI" id="CHEBI:61977"/>
        <dbReference type="ChEBI" id="CHEBI:456216"/>
        <dbReference type="EC" id="2.7.11.1"/>
    </reaction>
</comment>
<dbReference type="PANTHER" id="PTHR24347">
    <property type="entry name" value="SERINE/THREONINE-PROTEIN KINASE"/>
    <property type="match status" value="1"/>
</dbReference>
<dbReference type="AlphaFoldDB" id="A0ABD3MLQ9"/>